<dbReference type="InterPro" id="IPR002347">
    <property type="entry name" value="SDR_fam"/>
</dbReference>
<evidence type="ECO:0000313" key="5">
    <source>
        <dbReference type="RefSeq" id="XP_026271990.1"/>
    </source>
</evidence>
<organism evidence="4 5">
    <name type="scientific">Frankliniella occidentalis</name>
    <name type="common">Western flower thrips</name>
    <name type="synonym">Euthrips occidentalis</name>
    <dbReference type="NCBI Taxonomy" id="133901"/>
    <lineage>
        <taxon>Eukaryota</taxon>
        <taxon>Metazoa</taxon>
        <taxon>Ecdysozoa</taxon>
        <taxon>Arthropoda</taxon>
        <taxon>Hexapoda</taxon>
        <taxon>Insecta</taxon>
        <taxon>Pterygota</taxon>
        <taxon>Neoptera</taxon>
        <taxon>Paraneoptera</taxon>
        <taxon>Thysanoptera</taxon>
        <taxon>Terebrantia</taxon>
        <taxon>Thripoidea</taxon>
        <taxon>Thripidae</taxon>
        <taxon>Frankliniella</taxon>
    </lineage>
</organism>
<dbReference type="InterPro" id="IPR036291">
    <property type="entry name" value="NAD(P)-bd_dom_sf"/>
</dbReference>
<dbReference type="InterPro" id="IPR020904">
    <property type="entry name" value="Sc_DH/Rdtase_CS"/>
</dbReference>
<evidence type="ECO:0000313" key="4">
    <source>
        <dbReference type="Proteomes" id="UP000504606"/>
    </source>
</evidence>
<dbReference type="SUPFAM" id="SSF51735">
    <property type="entry name" value="NAD(P)-binding Rossmann-fold domains"/>
    <property type="match status" value="1"/>
</dbReference>
<accession>A0A6J1RYH7</accession>
<dbReference type="Gene3D" id="3.40.50.720">
    <property type="entry name" value="NAD(P)-binding Rossmann-like Domain"/>
    <property type="match status" value="1"/>
</dbReference>
<dbReference type="AlphaFoldDB" id="A0A6J1RYH7"/>
<dbReference type="PROSITE" id="PS00061">
    <property type="entry name" value="ADH_SHORT"/>
    <property type="match status" value="1"/>
</dbReference>
<sequence>MDRFADRVAIVTGVSSGIGEQITEQLVKAGVVVVGVARRQQRLTELAARLASEKGKLHPIAADFSREDEIRRVYQWVDDNLGGVSVIVNNAAVLTLVALQNLDVSTVQQVVNLNLTSVMLSCREAMLSMKKHAIKDGHIININSVAGHIVLNMSPQYSTTVYAATKHAITAFCKGLRYDVQAMEGFKIRVTSISPGAVATEMLPGEYVNSLEDVEDVLKAKDVADAVCYVLSCPRSVEISELTIRPTGEKAS</sequence>
<gene>
    <name evidence="5" type="primary">LOC113202118</name>
</gene>
<dbReference type="OrthoDB" id="1933717at2759"/>
<proteinExistence type="inferred from homology"/>
<dbReference type="PRINTS" id="PR00081">
    <property type="entry name" value="GDHRDH"/>
</dbReference>
<reference evidence="5" key="1">
    <citation type="submission" date="2025-08" db="UniProtKB">
        <authorList>
            <consortium name="RefSeq"/>
        </authorList>
    </citation>
    <scope>IDENTIFICATION</scope>
    <source>
        <tissue evidence="5">Whole organism</tissue>
    </source>
</reference>
<name>A0A6J1RYH7_FRAOC</name>
<dbReference type="Pfam" id="PF00106">
    <property type="entry name" value="adh_short"/>
    <property type="match status" value="1"/>
</dbReference>
<dbReference type="FunFam" id="3.40.50.720:FF:000047">
    <property type="entry name" value="NADP-dependent L-serine/L-allo-threonine dehydrogenase"/>
    <property type="match status" value="1"/>
</dbReference>
<protein>
    <submittedName>
        <fullName evidence="5">Farnesol dehydrogenase</fullName>
    </submittedName>
</protein>
<dbReference type="GO" id="GO:0016616">
    <property type="term" value="F:oxidoreductase activity, acting on the CH-OH group of donors, NAD or NADP as acceptor"/>
    <property type="evidence" value="ECO:0007669"/>
    <property type="project" value="UniProtKB-ARBA"/>
</dbReference>
<dbReference type="PRINTS" id="PR00080">
    <property type="entry name" value="SDRFAMILY"/>
</dbReference>
<dbReference type="RefSeq" id="XP_026271990.1">
    <property type="nucleotide sequence ID" value="XM_026416205.2"/>
</dbReference>
<dbReference type="PANTHER" id="PTHR43115">
    <property type="entry name" value="DEHYDROGENASE/REDUCTASE SDR FAMILY MEMBER 11"/>
    <property type="match status" value="1"/>
</dbReference>
<dbReference type="Proteomes" id="UP000504606">
    <property type="component" value="Unplaced"/>
</dbReference>
<keyword evidence="2" id="KW-0560">Oxidoreductase</keyword>
<keyword evidence="4" id="KW-1185">Reference proteome</keyword>
<evidence type="ECO:0000256" key="1">
    <source>
        <dbReference type="ARBA" id="ARBA00006484"/>
    </source>
</evidence>
<comment type="similarity">
    <text evidence="1 3">Belongs to the short-chain dehydrogenases/reductases (SDR) family.</text>
</comment>
<dbReference type="KEGG" id="foc:113202118"/>
<evidence type="ECO:0000256" key="3">
    <source>
        <dbReference type="RuleBase" id="RU000363"/>
    </source>
</evidence>
<dbReference type="GeneID" id="113202118"/>
<evidence type="ECO:0000256" key="2">
    <source>
        <dbReference type="ARBA" id="ARBA00023002"/>
    </source>
</evidence>
<dbReference type="PANTHER" id="PTHR43115:SF4">
    <property type="entry name" value="DEHYDROGENASE_REDUCTASE SDR FAMILY MEMBER 11"/>
    <property type="match status" value="1"/>
</dbReference>